<name>A0A8J3EMV3_9BACL</name>
<dbReference type="Gene3D" id="3.40.50.720">
    <property type="entry name" value="NAD(P)-binding Rossmann-like Domain"/>
    <property type="match status" value="1"/>
</dbReference>
<dbReference type="InterPro" id="IPR013131">
    <property type="entry name" value="Mannitol_DH_N"/>
</dbReference>
<dbReference type="SUPFAM" id="SSF48179">
    <property type="entry name" value="6-phosphogluconate dehydrogenase C-terminal domain-like"/>
    <property type="match status" value="1"/>
</dbReference>
<evidence type="ECO:0000256" key="3">
    <source>
        <dbReference type="ARBA" id="ARBA00048615"/>
    </source>
</evidence>
<dbReference type="Gene3D" id="1.10.1040.10">
    <property type="entry name" value="N-(1-d-carboxylethyl)-l-norvaline Dehydrogenase, domain 2"/>
    <property type="match status" value="1"/>
</dbReference>
<dbReference type="RefSeq" id="WP_188498434.1">
    <property type="nucleotide sequence ID" value="NZ_BMFV01000029.1"/>
</dbReference>
<dbReference type="AlphaFoldDB" id="A0A8J3EMV3"/>
<dbReference type="Pfam" id="PF01232">
    <property type="entry name" value="Mannitol_dh"/>
    <property type="match status" value="1"/>
</dbReference>
<reference evidence="6" key="1">
    <citation type="journal article" date="2014" name="Int. J. Syst. Evol. Microbiol.">
        <title>Complete genome sequence of Corynebacterium casei LMG S-19264T (=DSM 44701T), isolated from a smear-ripened cheese.</title>
        <authorList>
            <consortium name="US DOE Joint Genome Institute (JGI-PGF)"/>
            <person name="Walter F."/>
            <person name="Albersmeier A."/>
            <person name="Kalinowski J."/>
            <person name="Ruckert C."/>
        </authorList>
    </citation>
    <scope>NUCLEOTIDE SEQUENCE</scope>
    <source>
        <strain evidence="6">CGMCC 1.12777</strain>
    </source>
</reference>
<dbReference type="PANTHER" id="PTHR30524:SF0">
    <property type="entry name" value="ALTRONATE OXIDOREDUCTASE-RELATED"/>
    <property type="match status" value="1"/>
</dbReference>
<feature type="domain" description="Mannitol dehydrogenase N-terminal" evidence="4">
    <location>
        <begin position="17"/>
        <end position="255"/>
    </location>
</feature>
<organism evidence="6 7">
    <name type="scientific">Pullulanibacillus pueri</name>
    <dbReference type="NCBI Taxonomy" id="1437324"/>
    <lineage>
        <taxon>Bacteria</taxon>
        <taxon>Bacillati</taxon>
        <taxon>Bacillota</taxon>
        <taxon>Bacilli</taxon>
        <taxon>Bacillales</taxon>
        <taxon>Sporolactobacillaceae</taxon>
        <taxon>Pullulanibacillus</taxon>
    </lineage>
</organism>
<dbReference type="GO" id="GO:0008926">
    <property type="term" value="F:mannitol-1-phosphate 5-dehydrogenase activity"/>
    <property type="evidence" value="ECO:0007669"/>
    <property type="project" value="UniProtKB-EC"/>
</dbReference>
<dbReference type="Pfam" id="PF08125">
    <property type="entry name" value="Mannitol_dh_C"/>
    <property type="match status" value="1"/>
</dbReference>
<comment type="caution">
    <text evidence="6">The sequence shown here is derived from an EMBL/GenBank/DDBJ whole genome shotgun (WGS) entry which is preliminary data.</text>
</comment>
<evidence type="ECO:0000256" key="2">
    <source>
        <dbReference type="ARBA" id="ARBA00023027"/>
    </source>
</evidence>
<dbReference type="NCBIfam" id="NF002969">
    <property type="entry name" value="PRK03643.1"/>
    <property type="match status" value="1"/>
</dbReference>
<keyword evidence="7" id="KW-1185">Reference proteome</keyword>
<gene>
    <name evidence="6" type="ORF">GCM10007096_32440</name>
</gene>
<dbReference type="Proteomes" id="UP000656813">
    <property type="component" value="Unassembled WGS sequence"/>
</dbReference>
<evidence type="ECO:0000259" key="5">
    <source>
        <dbReference type="Pfam" id="PF08125"/>
    </source>
</evidence>
<keyword evidence="2" id="KW-0520">NAD</keyword>
<dbReference type="SUPFAM" id="SSF51735">
    <property type="entry name" value="NAD(P)-binding Rossmann-fold domains"/>
    <property type="match status" value="1"/>
</dbReference>
<accession>A0A8J3EMV3</accession>
<dbReference type="GO" id="GO:0019592">
    <property type="term" value="P:mannitol catabolic process"/>
    <property type="evidence" value="ECO:0007669"/>
    <property type="project" value="TreeGrafter"/>
</dbReference>
<evidence type="ECO:0000313" key="7">
    <source>
        <dbReference type="Proteomes" id="UP000656813"/>
    </source>
</evidence>
<dbReference type="InterPro" id="IPR036291">
    <property type="entry name" value="NAD(P)-bd_dom_sf"/>
</dbReference>
<keyword evidence="1" id="KW-0560">Oxidoreductase</keyword>
<evidence type="ECO:0000256" key="1">
    <source>
        <dbReference type="ARBA" id="ARBA00023002"/>
    </source>
</evidence>
<dbReference type="InterPro" id="IPR013118">
    <property type="entry name" value="Mannitol_DH_C"/>
</dbReference>
<reference evidence="6" key="2">
    <citation type="submission" date="2020-09" db="EMBL/GenBank/DDBJ databases">
        <authorList>
            <person name="Sun Q."/>
            <person name="Zhou Y."/>
        </authorList>
    </citation>
    <scope>NUCLEOTIDE SEQUENCE</scope>
    <source>
        <strain evidence="6">CGMCC 1.12777</strain>
    </source>
</reference>
<evidence type="ECO:0000259" key="4">
    <source>
        <dbReference type="Pfam" id="PF01232"/>
    </source>
</evidence>
<dbReference type="InterPro" id="IPR013328">
    <property type="entry name" value="6PGD_dom2"/>
</dbReference>
<dbReference type="PANTHER" id="PTHR30524">
    <property type="entry name" value="MANNITOL-1-PHOSPHATE 5-DEHYDROGENASE"/>
    <property type="match status" value="1"/>
</dbReference>
<dbReference type="EMBL" id="BMFV01000029">
    <property type="protein sequence ID" value="GGH85925.1"/>
    <property type="molecule type" value="Genomic_DNA"/>
</dbReference>
<protein>
    <submittedName>
        <fullName evidence="6">Mannitol dehydrogenase</fullName>
    </submittedName>
</protein>
<evidence type="ECO:0000313" key="6">
    <source>
        <dbReference type="EMBL" id="GGH85925.1"/>
    </source>
</evidence>
<comment type="catalytic activity">
    <reaction evidence="3">
        <text>D-mannitol 1-phosphate + NAD(+) = beta-D-fructose 6-phosphate + NADH + H(+)</text>
        <dbReference type="Rhea" id="RHEA:19661"/>
        <dbReference type="ChEBI" id="CHEBI:15378"/>
        <dbReference type="ChEBI" id="CHEBI:57540"/>
        <dbReference type="ChEBI" id="CHEBI:57634"/>
        <dbReference type="ChEBI" id="CHEBI:57945"/>
        <dbReference type="ChEBI" id="CHEBI:61381"/>
        <dbReference type="EC" id="1.1.1.17"/>
    </reaction>
</comment>
<dbReference type="GO" id="GO:0005829">
    <property type="term" value="C:cytosol"/>
    <property type="evidence" value="ECO:0007669"/>
    <property type="project" value="TreeGrafter"/>
</dbReference>
<feature type="domain" description="Mannitol dehydrogenase C-terminal" evidence="5">
    <location>
        <begin position="276"/>
        <end position="481"/>
    </location>
</feature>
<dbReference type="InterPro" id="IPR008927">
    <property type="entry name" value="6-PGluconate_DH-like_C_sf"/>
</dbReference>
<proteinExistence type="predicted"/>
<sequence>MKRLSNDVLTQRPTLPEKIVQFGEGNFLRGFIDWMIHQMNKQGLFNGSIVAIQPTPHGRILPKLARQDYLYTTVLRGIQENQVIDQAEVVTSISRGINPYSDWQEVLSLAQNKDIQFIFSNTTEAGLAYKEEKYEPETAPPSFPGKLALFLYERFQSAQGDPNSGFYIFPCELVENNGDLLKEIVLKVSQDFGFPEAFRSWIESANHFYNTLVDRIVTGFPKTNGEVEAFYNTFHYEDELLTIGEPYHLFVIDGPITMEELLPFQQVGLNIQWTSVKPFRELKVRILNGLHTMMYAIGLLKGKETVLEVMEDNALRAMIDHCLQQEIFPVLETSDEEKAVFAESVIQRFLNPFNHHQLSDIGLNGLSKFRVRVLPTLLDYIEKYHQVPEILSYSFAASLLYYRVHYYEGDTAYGQWKGKTYPLKENNETLKFLEQAWQNYDDTSEKMEAVVNTILENQTLWEKNLNKVPTLKKKVIHFLSKLLADSSS</sequence>